<feature type="non-terminal residue" evidence="2">
    <location>
        <position position="76"/>
    </location>
</feature>
<feature type="region of interest" description="Disordered" evidence="1">
    <location>
        <begin position="1"/>
        <end position="30"/>
    </location>
</feature>
<evidence type="ECO:0000313" key="2">
    <source>
        <dbReference type="EMBL" id="OQR73580.1"/>
    </source>
</evidence>
<accession>A0A1V9XJ56</accession>
<evidence type="ECO:0000256" key="1">
    <source>
        <dbReference type="SAM" id="MobiDB-lite"/>
    </source>
</evidence>
<protein>
    <submittedName>
        <fullName evidence="2">Uncharacterized protein</fullName>
    </submittedName>
</protein>
<feature type="compositionally biased region" description="Basic and acidic residues" evidence="1">
    <location>
        <begin position="1"/>
        <end position="26"/>
    </location>
</feature>
<keyword evidence="3" id="KW-1185">Reference proteome</keyword>
<name>A0A1V9XJ56_9ACAR</name>
<organism evidence="2 3">
    <name type="scientific">Tropilaelaps mercedesae</name>
    <dbReference type="NCBI Taxonomy" id="418985"/>
    <lineage>
        <taxon>Eukaryota</taxon>
        <taxon>Metazoa</taxon>
        <taxon>Ecdysozoa</taxon>
        <taxon>Arthropoda</taxon>
        <taxon>Chelicerata</taxon>
        <taxon>Arachnida</taxon>
        <taxon>Acari</taxon>
        <taxon>Parasitiformes</taxon>
        <taxon>Mesostigmata</taxon>
        <taxon>Gamasina</taxon>
        <taxon>Dermanyssoidea</taxon>
        <taxon>Laelapidae</taxon>
        <taxon>Tropilaelaps</taxon>
    </lineage>
</organism>
<comment type="caution">
    <text evidence="2">The sequence shown here is derived from an EMBL/GenBank/DDBJ whole genome shotgun (WGS) entry which is preliminary data.</text>
</comment>
<reference evidence="2 3" key="1">
    <citation type="journal article" date="2017" name="Gigascience">
        <title>Draft genome of the honey bee ectoparasitic mite, Tropilaelaps mercedesae, is shaped by the parasitic life history.</title>
        <authorList>
            <person name="Dong X."/>
            <person name="Armstrong S.D."/>
            <person name="Xia D."/>
            <person name="Makepeace B.L."/>
            <person name="Darby A.C."/>
            <person name="Kadowaki T."/>
        </authorList>
    </citation>
    <scope>NUCLEOTIDE SEQUENCE [LARGE SCALE GENOMIC DNA]</scope>
    <source>
        <strain evidence="2">Wuxi-XJTLU</strain>
    </source>
</reference>
<dbReference type="Proteomes" id="UP000192247">
    <property type="component" value="Unassembled WGS sequence"/>
</dbReference>
<gene>
    <name evidence="2" type="ORF">BIW11_01122</name>
</gene>
<dbReference type="InParanoid" id="A0A1V9XJ56"/>
<evidence type="ECO:0000313" key="3">
    <source>
        <dbReference type="Proteomes" id="UP000192247"/>
    </source>
</evidence>
<sequence length="76" mass="8350">MSAKESEAAVGAREARLKMSHARDEAQPSSIEEGFSYAGQDDADTTPTTVIIFHTDAYLGIFPYCKAILERDKIQV</sequence>
<dbReference type="AlphaFoldDB" id="A0A1V9XJ56"/>
<dbReference type="EMBL" id="MNPL01009692">
    <property type="protein sequence ID" value="OQR73580.1"/>
    <property type="molecule type" value="Genomic_DNA"/>
</dbReference>
<proteinExistence type="predicted"/>